<evidence type="ECO:0000313" key="3">
    <source>
        <dbReference type="Proteomes" id="UP001159363"/>
    </source>
</evidence>
<proteinExistence type="predicted"/>
<evidence type="ECO:0000313" key="2">
    <source>
        <dbReference type="EMBL" id="KAJ8871053.1"/>
    </source>
</evidence>
<dbReference type="EMBL" id="JARBHB010000012">
    <property type="protein sequence ID" value="KAJ8871053.1"/>
    <property type="molecule type" value="Genomic_DNA"/>
</dbReference>
<feature type="region of interest" description="Disordered" evidence="1">
    <location>
        <begin position="1"/>
        <end position="27"/>
    </location>
</feature>
<name>A0ABQ9GFE4_9NEOP</name>
<reference evidence="2 3" key="1">
    <citation type="submission" date="2023-02" db="EMBL/GenBank/DDBJ databases">
        <title>LHISI_Scaffold_Assembly.</title>
        <authorList>
            <person name="Stuart O.P."/>
            <person name="Cleave R."/>
            <person name="Magrath M.J.L."/>
            <person name="Mikheyev A.S."/>
        </authorList>
    </citation>
    <scope>NUCLEOTIDE SEQUENCE [LARGE SCALE GENOMIC DNA]</scope>
    <source>
        <strain evidence="2">Daus_M_001</strain>
        <tissue evidence="2">Leg muscle</tissue>
    </source>
</reference>
<keyword evidence="3" id="KW-1185">Reference proteome</keyword>
<protein>
    <submittedName>
        <fullName evidence="2">Uncharacterized protein</fullName>
    </submittedName>
</protein>
<comment type="caution">
    <text evidence="2">The sequence shown here is derived from an EMBL/GenBank/DDBJ whole genome shotgun (WGS) entry which is preliminary data.</text>
</comment>
<organism evidence="2 3">
    <name type="scientific">Dryococelus australis</name>
    <dbReference type="NCBI Taxonomy" id="614101"/>
    <lineage>
        <taxon>Eukaryota</taxon>
        <taxon>Metazoa</taxon>
        <taxon>Ecdysozoa</taxon>
        <taxon>Arthropoda</taxon>
        <taxon>Hexapoda</taxon>
        <taxon>Insecta</taxon>
        <taxon>Pterygota</taxon>
        <taxon>Neoptera</taxon>
        <taxon>Polyneoptera</taxon>
        <taxon>Phasmatodea</taxon>
        <taxon>Verophasmatodea</taxon>
        <taxon>Anareolatae</taxon>
        <taxon>Phasmatidae</taxon>
        <taxon>Eurycanthinae</taxon>
        <taxon>Dryococelus</taxon>
    </lineage>
</organism>
<sequence length="365" mass="40953">MQGSSRSLSPCNTGRDGHHKKSAVPTAVTRHTPSVLGYFSRRDSHNILTLLSQLYLGCCDSCFFPNNTSSPPPTKANRVPSPAGSPDFRKWESYRRMPLVDGFSRGSPVSFTSSFRRLSIFTPLHSTTSSHKQAANFVVKTCAWERFVSLVVMNYYSCGREITFSGREITFLQETGREIYPLTVPSPPPPPFPSTLETSPLPLDHLPTTSTPTTHLPTLPSNKFLDTCVARSKCTHEVGDSTLKRSLHESCRHPRRRGSSRNSLGYSSQRRWWRRAKAHTWRVLPRTLVEHAAFPRTSSRSLGESGAGHDTLQPGALQPRMKRRRHFTPCMGTQSNELPLRPTYNPPIMPHRLQLVKPVLLEGNV</sequence>
<evidence type="ECO:0000256" key="1">
    <source>
        <dbReference type="SAM" id="MobiDB-lite"/>
    </source>
</evidence>
<dbReference type="Proteomes" id="UP001159363">
    <property type="component" value="Chromosome 11"/>
</dbReference>
<feature type="compositionally biased region" description="Polar residues" evidence="1">
    <location>
        <begin position="1"/>
        <end position="12"/>
    </location>
</feature>
<gene>
    <name evidence="2" type="ORF">PR048_027357</name>
</gene>
<feature type="region of interest" description="Disordered" evidence="1">
    <location>
        <begin position="247"/>
        <end position="266"/>
    </location>
</feature>
<accession>A0ABQ9GFE4</accession>